<dbReference type="PANTHER" id="PTHR11645">
    <property type="entry name" value="PYRROLINE-5-CARBOXYLATE REDUCTASE"/>
    <property type="match status" value="1"/>
</dbReference>
<dbReference type="InterPro" id="IPR029036">
    <property type="entry name" value="P5CR_dimer"/>
</dbReference>
<feature type="non-terminal residue" evidence="3">
    <location>
        <position position="1"/>
    </location>
</feature>
<dbReference type="EMBL" id="QNVI01000035">
    <property type="protein sequence ID" value="TDA39132.1"/>
    <property type="molecule type" value="Genomic_DNA"/>
</dbReference>
<organism evidence="3 4">
    <name type="scientific">Thermoproteota archaeon</name>
    <dbReference type="NCBI Taxonomy" id="2056631"/>
    <lineage>
        <taxon>Archaea</taxon>
        <taxon>Thermoproteota</taxon>
    </lineage>
</organism>
<dbReference type="Gene3D" id="1.10.3730.10">
    <property type="entry name" value="ProC C-terminal domain-like"/>
    <property type="match status" value="1"/>
</dbReference>
<dbReference type="Gene3D" id="3.40.50.720">
    <property type="entry name" value="NAD(P)-binding Rossmann-like Domain"/>
    <property type="match status" value="1"/>
</dbReference>
<evidence type="ECO:0000259" key="2">
    <source>
        <dbReference type="Pfam" id="PF14748"/>
    </source>
</evidence>
<protein>
    <recommendedName>
        <fullName evidence="2">Pyrroline-5-carboxylate reductase dimerisation domain-containing protein</fullName>
    </recommendedName>
</protein>
<dbReference type="InterPro" id="IPR008927">
    <property type="entry name" value="6-PGluconate_DH-like_C_sf"/>
</dbReference>
<dbReference type="PANTHER" id="PTHR11645:SF0">
    <property type="entry name" value="PYRROLINE-5-CARBOXYLATE REDUCTASE 3"/>
    <property type="match status" value="1"/>
</dbReference>
<evidence type="ECO:0000256" key="1">
    <source>
        <dbReference type="ARBA" id="ARBA00023002"/>
    </source>
</evidence>
<dbReference type="Proteomes" id="UP000317265">
    <property type="component" value="Unassembled WGS sequence"/>
</dbReference>
<gene>
    <name evidence="3" type="ORF">DSO09_02730</name>
</gene>
<comment type="caution">
    <text evidence="3">The sequence shown here is derived from an EMBL/GenBank/DDBJ whole genome shotgun (WGS) entry which is preliminary data.</text>
</comment>
<accession>A0A523BE46</accession>
<sequence length="186" mass="21179">ILEEIKPYVKSKIIVSVVGLVTTNFIENILGNNVSVVRVMPNIPSLIGSGFNLVTFGKFVKAEERKQIEKMLSYLGEYREIDEDKMELYTIICAAGPTYFFPFIDVLINFGVENGLDEKLVREAIALTLKGTADMILKVPKPIEELKNMIGLQPLKPKEEELKKIFKEILNKTLIDLNETRKQYIK</sequence>
<dbReference type="Pfam" id="PF14748">
    <property type="entry name" value="P5CR_dimer"/>
    <property type="match status" value="1"/>
</dbReference>
<proteinExistence type="predicted"/>
<evidence type="ECO:0000313" key="3">
    <source>
        <dbReference type="EMBL" id="TDA39132.1"/>
    </source>
</evidence>
<feature type="domain" description="Pyrroline-5-carboxylate reductase dimerisation" evidence="2">
    <location>
        <begin position="83"/>
        <end position="149"/>
    </location>
</feature>
<name>A0A523BE46_9CREN</name>
<dbReference type="GO" id="GO:0004735">
    <property type="term" value="F:pyrroline-5-carboxylate reductase activity"/>
    <property type="evidence" value="ECO:0007669"/>
    <property type="project" value="TreeGrafter"/>
</dbReference>
<dbReference type="GO" id="GO:0055129">
    <property type="term" value="P:L-proline biosynthetic process"/>
    <property type="evidence" value="ECO:0007669"/>
    <property type="project" value="TreeGrafter"/>
</dbReference>
<reference evidence="3 4" key="1">
    <citation type="journal article" date="2019" name="Nat. Microbiol.">
        <title>Expanding anaerobic alkane metabolism in the domain of Archaea.</title>
        <authorList>
            <person name="Wang Y."/>
            <person name="Wegener G."/>
            <person name="Hou J."/>
            <person name="Wang F."/>
            <person name="Xiao X."/>
        </authorList>
    </citation>
    <scope>NUCLEOTIDE SEQUENCE [LARGE SCALE GENOMIC DNA]</scope>
    <source>
        <strain evidence="3">WYZ-LMO11</strain>
    </source>
</reference>
<dbReference type="SUPFAM" id="SSF48179">
    <property type="entry name" value="6-phosphogluconate dehydrogenase C-terminal domain-like"/>
    <property type="match status" value="1"/>
</dbReference>
<evidence type="ECO:0000313" key="4">
    <source>
        <dbReference type="Proteomes" id="UP000317265"/>
    </source>
</evidence>
<keyword evidence="1" id="KW-0560">Oxidoreductase</keyword>
<dbReference type="SUPFAM" id="SSF51735">
    <property type="entry name" value="NAD(P)-binding Rossmann-fold domains"/>
    <property type="match status" value="1"/>
</dbReference>
<dbReference type="AlphaFoldDB" id="A0A523BE46"/>
<dbReference type="InterPro" id="IPR036291">
    <property type="entry name" value="NAD(P)-bd_dom_sf"/>
</dbReference>